<feature type="region of interest" description="Disordered" evidence="1">
    <location>
        <begin position="74"/>
        <end position="99"/>
    </location>
</feature>
<dbReference type="AlphaFoldDB" id="A0A9P4GHN0"/>
<keyword evidence="4" id="KW-1185">Reference proteome</keyword>
<comment type="caution">
    <text evidence="3">The sequence shown here is derived from an EMBL/GenBank/DDBJ whole genome shotgun (WGS) entry which is preliminary data.</text>
</comment>
<accession>A0A9P4GHN0</accession>
<dbReference type="GeneID" id="63843803"/>
<evidence type="ECO:0000313" key="3">
    <source>
        <dbReference type="EMBL" id="KAF1845596.1"/>
    </source>
</evidence>
<dbReference type="Proteomes" id="UP000800039">
    <property type="component" value="Unassembled WGS sequence"/>
</dbReference>
<evidence type="ECO:0000313" key="4">
    <source>
        <dbReference type="Proteomes" id="UP000800039"/>
    </source>
</evidence>
<gene>
    <name evidence="3" type="ORF">K460DRAFT_111364</name>
</gene>
<evidence type="ECO:0008006" key="5">
    <source>
        <dbReference type="Google" id="ProtNLM"/>
    </source>
</evidence>
<feature type="chain" id="PRO_5040410152" description="Endo-1,3(4)-beta-glucanase 1 carbohydrate binding domain-containing protein" evidence="2">
    <location>
        <begin position="18"/>
        <end position="194"/>
    </location>
</feature>
<dbReference type="RefSeq" id="XP_040788159.1">
    <property type="nucleotide sequence ID" value="XM_040926552.1"/>
</dbReference>
<evidence type="ECO:0000256" key="2">
    <source>
        <dbReference type="SAM" id="SignalP"/>
    </source>
</evidence>
<dbReference type="OrthoDB" id="3924764at2759"/>
<sequence>MKFELLLLLPMAGLMFAGPARRDCGETKSFVATNGCGMTYGGTWVECATGITGMPTFTVPLCSTVGADPNVAPEATPNPTSTESDPLITPAPVFSSNSSRTNGNATSTCSPLWICVDLVAACGNAMIPHGECYDTCTKSAPSTPACDADAASATGIAPVNGTRAMPKLNFVKAPPREHKSWCDEKPWMCAPKGW</sequence>
<feature type="signal peptide" evidence="2">
    <location>
        <begin position="1"/>
        <end position="17"/>
    </location>
</feature>
<reference evidence="3" key="1">
    <citation type="submission" date="2020-01" db="EMBL/GenBank/DDBJ databases">
        <authorList>
            <consortium name="DOE Joint Genome Institute"/>
            <person name="Haridas S."/>
            <person name="Albert R."/>
            <person name="Binder M."/>
            <person name="Bloem J."/>
            <person name="Labutti K."/>
            <person name="Salamov A."/>
            <person name="Andreopoulos B."/>
            <person name="Baker S.E."/>
            <person name="Barry K."/>
            <person name="Bills G."/>
            <person name="Bluhm B.H."/>
            <person name="Cannon C."/>
            <person name="Castanera R."/>
            <person name="Culley D.E."/>
            <person name="Daum C."/>
            <person name="Ezra D."/>
            <person name="Gonzalez J.B."/>
            <person name="Henrissat B."/>
            <person name="Kuo A."/>
            <person name="Liang C."/>
            <person name="Lipzen A."/>
            <person name="Lutzoni F."/>
            <person name="Magnuson J."/>
            <person name="Mondo S."/>
            <person name="Nolan M."/>
            <person name="Ohm R."/>
            <person name="Pangilinan J."/>
            <person name="Park H.-J."/>
            <person name="Ramirez L."/>
            <person name="Alfaro M."/>
            <person name="Sun H."/>
            <person name="Tritt A."/>
            <person name="Yoshinaga Y."/>
            <person name="Zwiers L.-H."/>
            <person name="Turgeon B.G."/>
            <person name="Goodwin S.B."/>
            <person name="Spatafora J.W."/>
            <person name="Crous P.W."/>
            <person name="Grigoriev I.V."/>
        </authorList>
    </citation>
    <scope>NUCLEOTIDE SEQUENCE</scope>
    <source>
        <strain evidence="3">CBS 394.84</strain>
    </source>
</reference>
<dbReference type="EMBL" id="ML976616">
    <property type="protein sequence ID" value="KAF1845596.1"/>
    <property type="molecule type" value="Genomic_DNA"/>
</dbReference>
<name>A0A9P4GHN0_9PLEO</name>
<keyword evidence="2" id="KW-0732">Signal</keyword>
<evidence type="ECO:0000256" key="1">
    <source>
        <dbReference type="SAM" id="MobiDB-lite"/>
    </source>
</evidence>
<proteinExistence type="predicted"/>
<protein>
    <recommendedName>
        <fullName evidence="5">Endo-1,3(4)-beta-glucanase 1 carbohydrate binding domain-containing protein</fullName>
    </recommendedName>
</protein>
<organism evidence="3 4">
    <name type="scientific">Cucurbitaria berberidis CBS 394.84</name>
    <dbReference type="NCBI Taxonomy" id="1168544"/>
    <lineage>
        <taxon>Eukaryota</taxon>
        <taxon>Fungi</taxon>
        <taxon>Dikarya</taxon>
        <taxon>Ascomycota</taxon>
        <taxon>Pezizomycotina</taxon>
        <taxon>Dothideomycetes</taxon>
        <taxon>Pleosporomycetidae</taxon>
        <taxon>Pleosporales</taxon>
        <taxon>Pleosporineae</taxon>
        <taxon>Cucurbitariaceae</taxon>
        <taxon>Cucurbitaria</taxon>
    </lineage>
</organism>